<feature type="transmembrane region" description="Helical" evidence="5">
    <location>
        <begin position="227"/>
        <end position="248"/>
    </location>
</feature>
<feature type="transmembrane region" description="Helical" evidence="5">
    <location>
        <begin position="6"/>
        <end position="26"/>
    </location>
</feature>
<dbReference type="Gene3D" id="1.20.1070.10">
    <property type="entry name" value="Rhodopsin 7-helix transmembrane proteins"/>
    <property type="match status" value="1"/>
</dbReference>
<feature type="transmembrane region" description="Helical" evidence="5">
    <location>
        <begin position="134"/>
        <end position="153"/>
    </location>
</feature>
<evidence type="ECO:0000313" key="7">
    <source>
        <dbReference type="EMBL" id="CAJ0564093.1"/>
    </source>
</evidence>
<evidence type="ECO:0000313" key="8">
    <source>
        <dbReference type="Proteomes" id="UP001177023"/>
    </source>
</evidence>
<evidence type="ECO:0000256" key="3">
    <source>
        <dbReference type="ARBA" id="ARBA00022989"/>
    </source>
</evidence>
<comment type="caution">
    <text evidence="7">The sequence shown here is derived from an EMBL/GenBank/DDBJ whole genome shotgun (WGS) entry which is preliminary data.</text>
</comment>
<keyword evidence="4 5" id="KW-0472">Membrane</keyword>
<keyword evidence="8" id="KW-1185">Reference proteome</keyword>
<accession>A0AA36C823</accession>
<dbReference type="PANTHER" id="PTHR46641">
    <property type="entry name" value="FMRFAMIDE RECEPTOR-RELATED"/>
    <property type="match status" value="1"/>
</dbReference>
<feature type="transmembrane region" description="Helical" evidence="5">
    <location>
        <begin position="89"/>
        <end position="113"/>
    </location>
</feature>
<feature type="transmembrane region" description="Helical" evidence="5">
    <location>
        <begin position="38"/>
        <end position="64"/>
    </location>
</feature>
<gene>
    <name evidence="7" type="ORF">MSPICULIGERA_LOCUS2788</name>
</gene>
<feature type="transmembrane region" description="Helical" evidence="5">
    <location>
        <begin position="268"/>
        <end position="288"/>
    </location>
</feature>
<dbReference type="InterPro" id="IPR052954">
    <property type="entry name" value="GPCR-Ligand_Int"/>
</dbReference>
<dbReference type="AlphaFoldDB" id="A0AA36C823"/>
<protein>
    <recommendedName>
        <fullName evidence="6">G-protein coupled receptors family 1 profile domain-containing protein</fullName>
    </recommendedName>
</protein>
<evidence type="ECO:0000256" key="4">
    <source>
        <dbReference type="ARBA" id="ARBA00023136"/>
    </source>
</evidence>
<reference evidence="7" key="1">
    <citation type="submission" date="2023-06" db="EMBL/GenBank/DDBJ databases">
        <authorList>
            <person name="Delattre M."/>
        </authorList>
    </citation>
    <scope>NUCLEOTIDE SEQUENCE</scope>
    <source>
        <strain evidence="7">AF72</strain>
    </source>
</reference>
<evidence type="ECO:0000256" key="5">
    <source>
        <dbReference type="SAM" id="Phobius"/>
    </source>
</evidence>
<proteinExistence type="predicted"/>
<comment type="subcellular location">
    <subcellularLocation>
        <location evidence="1">Membrane</location>
    </subcellularLocation>
</comment>
<dbReference type="GO" id="GO:0016020">
    <property type="term" value="C:membrane"/>
    <property type="evidence" value="ECO:0007669"/>
    <property type="project" value="UniProtKB-SubCell"/>
</dbReference>
<sequence>MVFIEPLLCSLGFLLNCACVAVFFCVSNNGYFRKTSLLTYLVALSICNGLQLLLSLFVLVLPAIEQYISSSSKELSSFLLRLSSISVRYGYPLVLTVNYAAIWLLTLICAQRFQAICHPSNPWKKRLAGIRNSRLAVAVVILLAISLNIIRFWEFRYNEETMFVETTVLKNLPLYKLIQEGLIYGMVVYGLPAALLLWLNGSMLSILRKDQPTEMPRRDTETRAAHLTVCVFLFFFLCSTLSASIRLFMIVVGEVVYSWYWLVDLSNLLMNIFAFVTPILCYIFTRGFKDLFFVIRRPTKKRGLPFFEDISERRQSHILVDSPLRHQQAMAL</sequence>
<feature type="domain" description="G-protein coupled receptors family 1 profile" evidence="6">
    <location>
        <begin position="18"/>
        <end position="281"/>
    </location>
</feature>
<feature type="transmembrane region" description="Helical" evidence="5">
    <location>
        <begin position="182"/>
        <end position="207"/>
    </location>
</feature>
<dbReference type="InterPro" id="IPR017452">
    <property type="entry name" value="GPCR_Rhodpsn_7TM"/>
</dbReference>
<dbReference type="SUPFAM" id="SSF81321">
    <property type="entry name" value="Family A G protein-coupled receptor-like"/>
    <property type="match status" value="1"/>
</dbReference>
<dbReference type="PROSITE" id="PS50262">
    <property type="entry name" value="G_PROTEIN_RECEP_F1_2"/>
    <property type="match status" value="1"/>
</dbReference>
<dbReference type="Proteomes" id="UP001177023">
    <property type="component" value="Unassembled WGS sequence"/>
</dbReference>
<dbReference type="PANTHER" id="PTHR46641:SF16">
    <property type="entry name" value="G-PROTEIN COUPLED RECEPTORS FAMILY 1 PROFILE DOMAIN-CONTAINING PROTEIN"/>
    <property type="match status" value="1"/>
</dbReference>
<organism evidence="7 8">
    <name type="scientific">Mesorhabditis spiculigera</name>
    <dbReference type="NCBI Taxonomy" id="96644"/>
    <lineage>
        <taxon>Eukaryota</taxon>
        <taxon>Metazoa</taxon>
        <taxon>Ecdysozoa</taxon>
        <taxon>Nematoda</taxon>
        <taxon>Chromadorea</taxon>
        <taxon>Rhabditida</taxon>
        <taxon>Rhabditina</taxon>
        <taxon>Rhabditomorpha</taxon>
        <taxon>Rhabditoidea</taxon>
        <taxon>Rhabditidae</taxon>
        <taxon>Mesorhabditinae</taxon>
        <taxon>Mesorhabditis</taxon>
    </lineage>
</organism>
<name>A0AA36C823_9BILA</name>
<keyword evidence="3 5" id="KW-1133">Transmembrane helix</keyword>
<dbReference type="EMBL" id="CATQJA010000797">
    <property type="protein sequence ID" value="CAJ0564093.1"/>
    <property type="molecule type" value="Genomic_DNA"/>
</dbReference>
<keyword evidence="2 5" id="KW-0812">Transmembrane</keyword>
<evidence type="ECO:0000256" key="2">
    <source>
        <dbReference type="ARBA" id="ARBA00022692"/>
    </source>
</evidence>
<evidence type="ECO:0000256" key="1">
    <source>
        <dbReference type="ARBA" id="ARBA00004370"/>
    </source>
</evidence>
<evidence type="ECO:0000259" key="6">
    <source>
        <dbReference type="PROSITE" id="PS50262"/>
    </source>
</evidence>
<feature type="non-terminal residue" evidence="7">
    <location>
        <position position="1"/>
    </location>
</feature>